<dbReference type="PANTHER" id="PTHR43133:SF62">
    <property type="entry name" value="RNA POLYMERASE SIGMA FACTOR SIGZ"/>
    <property type="match status" value="1"/>
</dbReference>
<dbReference type="EMBL" id="QHHQ01000003">
    <property type="protein sequence ID" value="RAI01051.1"/>
    <property type="molecule type" value="Genomic_DNA"/>
</dbReference>
<dbReference type="Pfam" id="PF04542">
    <property type="entry name" value="Sigma70_r2"/>
    <property type="match status" value="1"/>
</dbReference>
<feature type="domain" description="RNA polymerase sigma-70 region 2" evidence="6">
    <location>
        <begin position="24"/>
        <end position="91"/>
    </location>
</feature>
<dbReference type="InterPro" id="IPR013325">
    <property type="entry name" value="RNA_pol_sigma_r2"/>
</dbReference>
<accession>A0A8B2NXE4</accession>
<dbReference type="InterPro" id="IPR007630">
    <property type="entry name" value="RNA_pol_sigma70_r4"/>
</dbReference>
<evidence type="ECO:0000256" key="5">
    <source>
        <dbReference type="ARBA" id="ARBA00023163"/>
    </source>
</evidence>
<keyword evidence="2" id="KW-0805">Transcription regulation</keyword>
<dbReference type="InterPro" id="IPR014284">
    <property type="entry name" value="RNA_pol_sigma-70_dom"/>
</dbReference>
<dbReference type="GO" id="GO:0016987">
    <property type="term" value="F:sigma factor activity"/>
    <property type="evidence" value="ECO:0007669"/>
    <property type="project" value="UniProtKB-KW"/>
</dbReference>
<dbReference type="InterPro" id="IPR007627">
    <property type="entry name" value="RNA_pol_sigma70_r2"/>
</dbReference>
<reference evidence="8 9" key="1">
    <citation type="submission" date="2018-05" db="EMBL/GenBank/DDBJ databases">
        <title>Acuticoccus sediminis sp. nov., isolated from deep-sea sediment of Indian Ocean.</title>
        <authorList>
            <person name="Liu X."/>
            <person name="Lai Q."/>
            <person name="Du Y."/>
            <person name="Sun F."/>
            <person name="Zhang X."/>
            <person name="Wang S."/>
            <person name="Shao Z."/>
        </authorList>
    </citation>
    <scope>NUCLEOTIDE SEQUENCE [LARGE SCALE GENOMIC DNA]</scope>
    <source>
        <strain evidence="8 9">PTG4-2</strain>
    </source>
</reference>
<comment type="similarity">
    <text evidence="1">Belongs to the sigma-70 factor family. ECF subfamily.</text>
</comment>
<dbReference type="GO" id="GO:0003677">
    <property type="term" value="F:DNA binding"/>
    <property type="evidence" value="ECO:0007669"/>
    <property type="project" value="UniProtKB-KW"/>
</dbReference>
<dbReference type="NCBIfam" id="TIGR02937">
    <property type="entry name" value="sigma70-ECF"/>
    <property type="match status" value="1"/>
</dbReference>
<dbReference type="PANTHER" id="PTHR43133">
    <property type="entry name" value="RNA POLYMERASE ECF-TYPE SIGMA FACTO"/>
    <property type="match status" value="1"/>
</dbReference>
<sequence length="179" mass="19863">MDEASLEELLNKTALGDRRAFQMLYERSNAKLYALCLRILQDKGEAEDAMQDAYVKIWRYAERYAASRARATTWMVAIARNQCIDRLRAKRTPAAALEAAENVADAAMRPDQKALASAEAKRLVDCIDGLGETDGRLIRIAYFGGVTYKAIADRDGTPLGTIKSRMRRALAALKECLTG</sequence>
<dbReference type="OrthoDB" id="9784272at2"/>
<proteinExistence type="inferred from homology"/>
<evidence type="ECO:0000256" key="2">
    <source>
        <dbReference type="ARBA" id="ARBA00023015"/>
    </source>
</evidence>
<dbReference type="InterPro" id="IPR013324">
    <property type="entry name" value="RNA_pol_sigma_r3/r4-like"/>
</dbReference>
<evidence type="ECO:0000313" key="9">
    <source>
        <dbReference type="Proteomes" id="UP000249590"/>
    </source>
</evidence>
<dbReference type="AlphaFoldDB" id="A0A8B2NXE4"/>
<evidence type="ECO:0000256" key="4">
    <source>
        <dbReference type="ARBA" id="ARBA00023125"/>
    </source>
</evidence>
<gene>
    <name evidence="8" type="ORF">DLJ53_17700</name>
</gene>
<evidence type="ECO:0000256" key="3">
    <source>
        <dbReference type="ARBA" id="ARBA00023082"/>
    </source>
</evidence>
<keyword evidence="3" id="KW-0731">Sigma factor</keyword>
<dbReference type="SUPFAM" id="SSF88659">
    <property type="entry name" value="Sigma3 and sigma4 domains of RNA polymerase sigma factors"/>
    <property type="match status" value="1"/>
</dbReference>
<dbReference type="GO" id="GO:0006352">
    <property type="term" value="P:DNA-templated transcription initiation"/>
    <property type="evidence" value="ECO:0007669"/>
    <property type="project" value="InterPro"/>
</dbReference>
<dbReference type="Pfam" id="PF04545">
    <property type="entry name" value="Sigma70_r4"/>
    <property type="match status" value="1"/>
</dbReference>
<protein>
    <submittedName>
        <fullName evidence="8">RNA polymerase subunit sigma</fullName>
    </submittedName>
</protein>
<keyword evidence="4" id="KW-0238">DNA-binding</keyword>
<evidence type="ECO:0000313" key="8">
    <source>
        <dbReference type="EMBL" id="RAI01051.1"/>
    </source>
</evidence>
<dbReference type="InterPro" id="IPR036388">
    <property type="entry name" value="WH-like_DNA-bd_sf"/>
</dbReference>
<dbReference type="Gene3D" id="1.10.10.10">
    <property type="entry name" value="Winged helix-like DNA-binding domain superfamily/Winged helix DNA-binding domain"/>
    <property type="match status" value="1"/>
</dbReference>
<dbReference type="RefSeq" id="WP_111347612.1">
    <property type="nucleotide sequence ID" value="NZ_JAIWKD010000004.1"/>
</dbReference>
<feature type="domain" description="RNA polymerase sigma-70 region 4" evidence="7">
    <location>
        <begin position="127"/>
        <end position="175"/>
    </location>
</feature>
<organism evidence="8 9">
    <name type="scientific">Acuticoccus sediminis</name>
    <dbReference type="NCBI Taxonomy" id="2184697"/>
    <lineage>
        <taxon>Bacteria</taxon>
        <taxon>Pseudomonadati</taxon>
        <taxon>Pseudomonadota</taxon>
        <taxon>Alphaproteobacteria</taxon>
        <taxon>Hyphomicrobiales</taxon>
        <taxon>Amorphaceae</taxon>
        <taxon>Acuticoccus</taxon>
    </lineage>
</organism>
<comment type="caution">
    <text evidence="8">The sequence shown here is derived from an EMBL/GenBank/DDBJ whole genome shotgun (WGS) entry which is preliminary data.</text>
</comment>
<keyword evidence="9" id="KW-1185">Reference proteome</keyword>
<keyword evidence="5" id="KW-0804">Transcription</keyword>
<dbReference type="Gene3D" id="1.10.1740.10">
    <property type="match status" value="1"/>
</dbReference>
<dbReference type="SUPFAM" id="SSF88946">
    <property type="entry name" value="Sigma2 domain of RNA polymerase sigma factors"/>
    <property type="match status" value="1"/>
</dbReference>
<evidence type="ECO:0000256" key="1">
    <source>
        <dbReference type="ARBA" id="ARBA00010641"/>
    </source>
</evidence>
<evidence type="ECO:0000259" key="7">
    <source>
        <dbReference type="Pfam" id="PF04545"/>
    </source>
</evidence>
<evidence type="ECO:0000259" key="6">
    <source>
        <dbReference type="Pfam" id="PF04542"/>
    </source>
</evidence>
<dbReference type="Proteomes" id="UP000249590">
    <property type="component" value="Unassembled WGS sequence"/>
</dbReference>
<dbReference type="InterPro" id="IPR039425">
    <property type="entry name" value="RNA_pol_sigma-70-like"/>
</dbReference>
<name>A0A8B2NXE4_9HYPH</name>